<dbReference type="OrthoDB" id="2122982at2759"/>
<proteinExistence type="predicted"/>
<feature type="region of interest" description="Disordered" evidence="2">
    <location>
        <begin position="654"/>
        <end position="700"/>
    </location>
</feature>
<feature type="compositionally biased region" description="Acidic residues" evidence="2">
    <location>
        <begin position="1343"/>
        <end position="1390"/>
    </location>
</feature>
<sequence length="1438" mass="165141">MSESKGSGAVASKDFGDFNQQKETIKARSAAGQAENSKRARIIELITSTEEQLQTSNSIIQNAVTLGESFKVTKQIVNTLLAPAKDLADLLGSLSEIHPAIGAVVKLEMDRQENDKQIAVLYDSMSNMLLILAYMEEIFERKDGIQHLLKQKLDDIADLIKEFGNFCDVYYKHRSIVRFLRSAKYKEMLTEFAQRFESTKNGLHSLVSHRTAKLVDKTSEKIDEVAASVSELVEFMNIQTSRERETAALVATKGGAEAVLKASISVYCLAQRLGEQINASVQLSLRQDLAQQLADNHVFFDIKMQAVQEQISEAINRSTSVILLKMEDGPHEFIHDPDIKQIWKDMQWRHSVKGRHFVSAVHHHFQQTFIRYRRQNGTPHPDVWTLNYLSRVIFYPAIGDAIDEDSSGYVSLHELNHFFDSRPHDWSIPQWLAYWAAGWYKDNLRYRDKIMSRLKLLEGAVDSMQLENQETLRRFVENIKFRVRLIVESLYDHILDYFEDESAESARLDDLRNKLTGMTTKAVEEQLAKSKFEIDDKRTLMLVLGRSRFESRLFCVMHRLLKRHHKVFDLGKDKPLQEGVTTSMINSWDVIFDAFEKRMRALCESWRQQRMDIDLQVQWYANGLFEDWYKLSQSQPEAEDDYGDAWAEEDYDAGTEVDENELAEYATRPPTATGDYDDDTPSITHSLDQEHSEGDPTDATETRTLEAARITISNPSVISKASKVTKHVINTLLAPAKSLAELLGIVSEAVPPIEPVADIFRGLLKLELDRQDNDKKIAVLYHSMATMLVVLAKLDNVFDNEGELADALDRKLDDIVTLLNDFGNFCDVYYKHRTVVRFLRISRYNVMLSDFAEVFANTRHELEALILNHTTLVVMQTANVVNNIAREVSELTKFMNTQTVRERDAHELVKAKGGVDSVLKDNNLICQVSTKLGDPIPSTAQTKRSIEYMLNEDLGRQIQDNQALFLMKLQSVKEELAEAITRSTNTILTRLDSGPHEVINDPDIKEVWKDMKWRNTVKSRHFVSAVQYHFERQFGRYMDAHGGDLHPDCWTLNYLSRIIFYPAIADAIDEDSSGYISLDELNHFFDSRPDGWTVTQWLAYWAAGWYQDNLQYRDKIMARLTIFENSIEGLHPENQGLLKDYLNEVSENIKLIAGSLYNNVLEYFETGSAETVNLASLREKYVEQATKEVEERLDRASYKIDDPHTLSLIIGVGGRLESRLLCIMHRLLKRHHKMFDIAKDKPLQEGVTVSMVASLQVIFEAFTKRTRSLMESWRQQRLDADLQAEWYAYGLFEDWYKREKGIESDEEYDHEDLSEEEATDEEQEELEEQATRPPTENGSIIDPTEEKDTDEAENDDDDDDEVVGGGGTEEESGDEEDVEGEDEDEDEGVEGDNSLRETNRTNLKSKYEKEVEKRLTRLEGRMDELKDLMLKILQRLDQ</sequence>
<feature type="compositionally biased region" description="Basic and acidic residues" evidence="2">
    <location>
        <begin position="1393"/>
        <end position="1405"/>
    </location>
</feature>
<reference evidence="3" key="1">
    <citation type="submission" date="2021-01" db="EMBL/GenBank/DDBJ databases">
        <authorList>
            <person name="Kaushik A."/>
        </authorList>
    </citation>
    <scope>NUCLEOTIDE SEQUENCE</scope>
    <source>
        <strain evidence="3">AG3-1AP</strain>
    </source>
</reference>
<name>A0A8H3DP66_9AGAM</name>
<accession>A0A8H3DP66</accession>
<dbReference type="EMBL" id="CAJMWV010008330">
    <property type="protein sequence ID" value="CAE6534914.1"/>
    <property type="molecule type" value="Genomic_DNA"/>
</dbReference>
<evidence type="ECO:0000256" key="2">
    <source>
        <dbReference type="SAM" id="MobiDB-lite"/>
    </source>
</evidence>
<evidence type="ECO:0000313" key="3">
    <source>
        <dbReference type="EMBL" id="CAE6534914.1"/>
    </source>
</evidence>
<evidence type="ECO:0008006" key="5">
    <source>
        <dbReference type="Google" id="ProtNLM"/>
    </source>
</evidence>
<feature type="compositionally biased region" description="Basic and acidic residues" evidence="2">
    <location>
        <begin position="687"/>
        <end position="700"/>
    </location>
</feature>
<feature type="compositionally biased region" description="Acidic residues" evidence="2">
    <location>
        <begin position="1304"/>
        <end position="1328"/>
    </location>
</feature>
<dbReference type="PROSITE" id="PS00018">
    <property type="entry name" value="EF_HAND_1"/>
    <property type="match status" value="2"/>
</dbReference>
<dbReference type="Proteomes" id="UP000663831">
    <property type="component" value="Unassembled WGS sequence"/>
</dbReference>
<feature type="region of interest" description="Disordered" evidence="2">
    <location>
        <begin position="1304"/>
        <end position="1405"/>
    </location>
</feature>
<evidence type="ECO:0000313" key="4">
    <source>
        <dbReference type="Proteomes" id="UP000663831"/>
    </source>
</evidence>
<comment type="caution">
    <text evidence="3">The sequence shown here is derived from an EMBL/GenBank/DDBJ whole genome shotgun (WGS) entry which is preliminary data.</text>
</comment>
<protein>
    <recommendedName>
        <fullName evidence="5">EF-hand domain-containing protein</fullName>
    </recommendedName>
</protein>
<keyword evidence="1" id="KW-0175">Coiled coil</keyword>
<evidence type="ECO:0000256" key="1">
    <source>
        <dbReference type="SAM" id="Coils"/>
    </source>
</evidence>
<organism evidence="3 4">
    <name type="scientific">Rhizoctonia solani</name>
    <dbReference type="NCBI Taxonomy" id="456999"/>
    <lineage>
        <taxon>Eukaryota</taxon>
        <taxon>Fungi</taxon>
        <taxon>Dikarya</taxon>
        <taxon>Basidiomycota</taxon>
        <taxon>Agaricomycotina</taxon>
        <taxon>Agaricomycetes</taxon>
        <taxon>Cantharellales</taxon>
        <taxon>Ceratobasidiaceae</taxon>
        <taxon>Rhizoctonia</taxon>
    </lineage>
</organism>
<dbReference type="InterPro" id="IPR018247">
    <property type="entry name" value="EF_Hand_1_Ca_BS"/>
</dbReference>
<gene>
    <name evidence="3" type="ORF">RDB_LOCUS163122</name>
</gene>
<feature type="coiled-coil region" evidence="1">
    <location>
        <begin position="1408"/>
        <end position="1435"/>
    </location>
</feature>